<protein>
    <submittedName>
        <fullName evidence="1">Uncharacterized protein</fullName>
    </submittedName>
</protein>
<sequence>MTRSCFTTEYGTYDMGAFLKIIIQRSSLFIFLKKETNEWAFLQHQ</sequence>
<evidence type="ECO:0000313" key="1">
    <source>
        <dbReference type="EMBL" id="EEV00383.1"/>
    </source>
</evidence>
<name>C7GCR8_9FIRM</name>
<proteinExistence type="predicted"/>
<comment type="caution">
    <text evidence="1">The sequence shown here is derived from an EMBL/GenBank/DDBJ whole genome shotgun (WGS) entry which is preliminary data.</text>
</comment>
<dbReference type="EMBL" id="ABYJ02000131">
    <property type="protein sequence ID" value="EEV00383.1"/>
    <property type="molecule type" value="Genomic_DNA"/>
</dbReference>
<dbReference type="Proteomes" id="UP000004828">
    <property type="component" value="Unassembled WGS sequence"/>
</dbReference>
<dbReference type="HOGENOM" id="CLU_3204764_0_0_9"/>
<accession>C7GCR8</accession>
<reference evidence="1 2" key="1">
    <citation type="submission" date="2009-08" db="EMBL/GenBank/DDBJ databases">
        <authorList>
            <person name="Weinstock G."/>
            <person name="Sodergren E."/>
            <person name="Clifton S."/>
            <person name="Fulton L."/>
            <person name="Fulton B."/>
            <person name="Courtney L."/>
            <person name="Fronick C."/>
            <person name="Harrison M."/>
            <person name="Strong C."/>
            <person name="Farmer C."/>
            <person name="Delahaunty K."/>
            <person name="Markovic C."/>
            <person name="Hall O."/>
            <person name="Minx P."/>
            <person name="Tomlinson C."/>
            <person name="Mitreva M."/>
            <person name="Nelson J."/>
            <person name="Hou S."/>
            <person name="Wollam A."/>
            <person name="Pepin K.H."/>
            <person name="Johnson M."/>
            <person name="Bhonagiri V."/>
            <person name="Nash W.E."/>
            <person name="Warren W."/>
            <person name="Chinwalla A."/>
            <person name="Mardis E.R."/>
            <person name="Wilson R.K."/>
        </authorList>
    </citation>
    <scope>NUCLEOTIDE SEQUENCE [LARGE SCALE GENOMIC DNA]</scope>
    <source>
        <strain evidence="1 2">L1-82</strain>
    </source>
</reference>
<evidence type="ECO:0000313" key="2">
    <source>
        <dbReference type="Proteomes" id="UP000004828"/>
    </source>
</evidence>
<dbReference type="AlphaFoldDB" id="C7GCR8"/>
<gene>
    <name evidence="1" type="ORF">ROSINTL182_07718</name>
</gene>
<organism evidence="1 2">
    <name type="scientific">Roseburia intestinalis L1-82</name>
    <dbReference type="NCBI Taxonomy" id="536231"/>
    <lineage>
        <taxon>Bacteria</taxon>
        <taxon>Bacillati</taxon>
        <taxon>Bacillota</taxon>
        <taxon>Clostridia</taxon>
        <taxon>Lachnospirales</taxon>
        <taxon>Lachnospiraceae</taxon>
        <taxon>Roseburia</taxon>
    </lineage>
</organism>